<evidence type="ECO:0000313" key="1">
    <source>
        <dbReference type="EMBL" id="RDI50546.1"/>
    </source>
</evidence>
<name>A0A370H2W2_9NOCA</name>
<comment type="caution">
    <text evidence="1">The sequence shown here is derived from an EMBL/GenBank/DDBJ whole genome shotgun (WGS) entry which is preliminary data.</text>
</comment>
<dbReference type="EMBL" id="QQAZ01000005">
    <property type="protein sequence ID" value="RDI50546.1"/>
    <property type="molecule type" value="Genomic_DNA"/>
</dbReference>
<organism evidence="1 2">
    <name type="scientific">Nocardia mexicana</name>
    <dbReference type="NCBI Taxonomy" id="279262"/>
    <lineage>
        <taxon>Bacteria</taxon>
        <taxon>Bacillati</taxon>
        <taxon>Actinomycetota</taxon>
        <taxon>Actinomycetes</taxon>
        <taxon>Mycobacteriales</taxon>
        <taxon>Nocardiaceae</taxon>
        <taxon>Nocardia</taxon>
    </lineage>
</organism>
<gene>
    <name evidence="1" type="ORF">DFR68_10522</name>
</gene>
<sequence>MPMSYLLYDFLLPHLGQEAATYWAQLLVVNPI</sequence>
<dbReference type="Proteomes" id="UP000255355">
    <property type="component" value="Unassembled WGS sequence"/>
</dbReference>
<keyword evidence="2" id="KW-1185">Reference proteome</keyword>
<reference evidence="1 2" key="1">
    <citation type="submission" date="2018-07" db="EMBL/GenBank/DDBJ databases">
        <title>Genomic Encyclopedia of Type Strains, Phase IV (KMG-IV): sequencing the most valuable type-strain genomes for metagenomic binning, comparative biology and taxonomic classification.</title>
        <authorList>
            <person name="Goeker M."/>
        </authorList>
    </citation>
    <scope>NUCLEOTIDE SEQUENCE [LARGE SCALE GENOMIC DNA]</scope>
    <source>
        <strain evidence="1 2">DSM 44952</strain>
    </source>
</reference>
<dbReference type="AlphaFoldDB" id="A0A370H2W2"/>
<evidence type="ECO:0000313" key="2">
    <source>
        <dbReference type="Proteomes" id="UP000255355"/>
    </source>
</evidence>
<proteinExistence type="predicted"/>
<accession>A0A370H2W2</accession>
<protein>
    <submittedName>
        <fullName evidence="1">Uncharacterized protein</fullName>
    </submittedName>
</protein>
<dbReference type="STRING" id="1210089.GCA_001613165_05513"/>